<dbReference type="OrthoDB" id="6732280at2759"/>
<dbReference type="GO" id="GO:0032196">
    <property type="term" value="P:transposition"/>
    <property type="evidence" value="ECO:0007669"/>
    <property type="project" value="UniProtKB-KW"/>
</dbReference>
<dbReference type="InterPro" id="IPR012337">
    <property type="entry name" value="RNaseH-like_sf"/>
</dbReference>
<dbReference type="GO" id="GO:0003887">
    <property type="term" value="F:DNA-directed DNA polymerase activity"/>
    <property type="evidence" value="ECO:0007669"/>
    <property type="project" value="UniProtKB-KW"/>
</dbReference>
<dbReference type="PROSITE" id="PS50994">
    <property type="entry name" value="INTEGRASE"/>
    <property type="match status" value="1"/>
</dbReference>
<dbReference type="InterPro" id="IPR036397">
    <property type="entry name" value="RNaseH_sf"/>
</dbReference>
<evidence type="ECO:0000259" key="15">
    <source>
        <dbReference type="PROSITE" id="PS50994"/>
    </source>
</evidence>
<keyword evidence="11" id="KW-0808">Transferase</keyword>
<keyword evidence="10" id="KW-0695">RNA-directed DNA polymerase</keyword>
<keyword evidence="1" id="KW-0815">Transposition</keyword>
<keyword evidence="17" id="KW-1185">Reference proteome</keyword>
<keyword evidence="9" id="KW-0229">DNA integration</keyword>
<comment type="catalytic activity">
    <reaction evidence="14">
        <text>DNA(n) + a 2'-deoxyribonucleoside 5'-triphosphate = DNA(n+1) + diphosphate</text>
        <dbReference type="Rhea" id="RHEA:22508"/>
        <dbReference type="Rhea" id="RHEA-COMP:17339"/>
        <dbReference type="Rhea" id="RHEA-COMP:17340"/>
        <dbReference type="ChEBI" id="CHEBI:33019"/>
        <dbReference type="ChEBI" id="CHEBI:61560"/>
        <dbReference type="ChEBI" id="CHEBI:173112"/>
        <dbReference type="EC" id="2.7.7.7"/>
    </reaction>
</comment>
<dbReference type="GO" id="GO:0004519">
    <property type="term" value="F:endonuclease activity"/>
    <property type="evidence" value="ECO:0007669"/>
    <property type="project" value="UniProtKB-KW"/>
</dbReference>
<organism evidence="16 17">
    <name type="scientific">Austropuccinia psidii MF-1</name>
    <dbReference type="NCBI Taxonomy" id="1389203"/>
    <lineage>
        <taxon>Eukaryota</taxon>
        <taxon>Fungi</taxon>
        <taxon>Dikarya</taxon>
        <taxon>Basidiomycota</taxon>
        <taxon>Pucciniomycotina</taxon>
        <taxon>Pucciniomycetes</taxon>
        <taxon>Pucciniales</taxon>
        <taxon>Sphaerophragmiaceae</taxon>
        <taxon>Austropuccinia</taxon>
    </lineage>
</organism>
<evidence type="ECO:0000313" key="17">
    <source>
        <dbReference type="Proteomes" id="UP000765509"/>
    </source>
</evidence>
<keyword evidence="5" id="KW-0255">Endonuclease</keyword>
<dbReference type="InterPro" id="IPR001584">
    <property type="entry name" value="Integrase_cat-core"/>
</dbReference>
<reference evidence="16" key="1">
    <citation type="submission" date="2021-03" db="EMBL/GenBank/DDBJ databases">
        <title>Draft genome sequence of rust myrtle Austropuccinia psidii MF-1, a brazilian biotype.</title>
        <authorList>
            <person name="Quecine M.C."/>
            <person name="Pachon D.M.R."/>
            <person name="Bonatelli M.L."/>
            <person name="Correr F.H."/>
            <person name="Franceschini L.M."/>
            <person name="Leite T.F."/>
            <person name="Margarido G.R.A."/>
            <person name="Almeida C.A."/>
            <person name="Ferrarezi J.A."/>
            <person name="Labate C.A."/>
        </authorList>
    </citation>
    <scope>NUCLEOTIDE SEQUENCE</scope>
    <source>
        <strain evidence="16">MF-1</strain>
    </source>
</reference>
<comment type="catalytic activity">
    <reaction evidence="13">
        <text>DNA(n) + a 2'-deoxyribonucleoside 5'-triphosphate = DNA(n+1) + diphosphate</text>
        <dbReference type="Rhea" id="RHEA:22508"/>
        <dbReference type="Rhea" id="RHEA-COMP:17339"/>
        <dbReference type="Rhea" id="RHEA-COMP:17340"/>
        <dbReference type="ChEBI" id="CHEBI:33019"/>
        <dbReference type="ChEBI" id="CHEBI:61560"/>
        <dbReference type="ChEBI" id="CHEBI:173112"/>
        <dbReference type="EC" id="2.7.7.49"/>
    </reaction>
</comment>
<evidence type="ECO:0000256" key="12">
    <source>
        <dbReference type="ARBA" id="ARBA00023172"/>
    </source>
</evidence>
<dbReference type="PANTHER" id="PTHR42648">
    <property type="entry name" value="TRANSPOSASE, PUTATIVE-RELATED"/>
    <property type="match status" value="1"/>
</dbReference>
<evidence type="ECO:0000256" key="10">
    <source>
        <dbReference type="ARBA" id="ARBA00022918"/>
    </source>
</evidence>
<dbReference type="GO" id="GO:0005634">
    <property type="term" value="C:nucleus"/>
    <property type="evidence" value="ECO:0007669"/>
    <property type="project" value="UniProtKB-ARBA"/>
</dbReference>
<keyword evidence="2" id="KW-0548">Nucleotidyltransferase</keyword>
<dbReference type="GO" id="GO:0003964">
    <property type="term" value="F:RNA-directed DNA polymerase activity"/>
    <property type="evidence" value="ECO:0007669"/>
    <property type="project" value="UniProtKB-KW"/>
</dbReference>
<evidence type="ECO:0000256" key="3">
    <source>
        <dbReference type="ARBA" id="ARBA00022722"/>
    </source>
</evidence>
<evidence type="ECO:0000313" key="16">
    <source>
        <dbReference type="EMBL" id="MBW0467656.1"/>
    </source>
</evidence>
<dbReference type="Gene3D" id="3.30.420.10">
    <property type="entry name" value="Ribonuclease H-like superfamily/Ribonuclease H"/>
    <property type="match status" value="1"/>
</dbReference>
<dbReference type="EMBL" id="AVOT02001641">
    <property type="protein sequence ID" value="MBW0467656.1"/>
    <property type="molecule type" value="Genomic_DNA"/>
</dbReference>
<evidence type="ECO:0000256" key="13">
    <source>
        <dbReference type="ARBA" id="ARBA00048173"/>
    </source>
</evidence>
<dbReference type="InterPro" id="IPR039537">
    <property type="entry name" value="Retrotran_Ty1/copia-like"/>
</dbReference>
<evidence type="ECO:0000256" key="8">
    <source>
        <dbReference type="ARBA" id="ARBA00022884"/>
    </source>
</evidence>
<sequence length="156" mass="17754">MDYGGAFTSNNIKNFLKKSGIQSTLTKPNSPHQNPFSERGNSFLLEQTRCLLLDLGVPHLWWGEAISTATYLLNRTHIASLTFKTPYQLEYSKQHFNNPTDNNTPCTAINVNPEVGCFNDMHPSSSLEHSTLEIEANQFVAEYPEPKTKYILLFWK</sequence>
<dbReference type="GO" id="GO:0006310">
    <property type="term" value="P:DNA recombination"/>
    <property type="evidence" value="ECO:0007669"/>
    <property type="project" value="UniProtKB-KW"/>
</dbReference>
<dbReference type="AlphaFoldDB" id="A0A9Q3BKP4"/>
<comment type="caution">
    <text evidence="16">The sequence shown here is derived from an EMBL/GenBank/DDBJ whole genome shotgun (WGS) entry which is preliminary data.</text>
</comment>
<dbReference type="SUPFAM" id="SSF53098">
    <property type="entry name" value="Ribonuclease H-like"/>
    <property type="match status" value="1"/>
</dbReference>
<dbReference type="GO" id="GO:0003723">
    <property type="term" value="F:RNA binding"/>
    <property type="evidence" value="ECO:0007669"/>
    <property type="project" value="UniProtKB-KW"/>
</dbReference>
<evidence type="ECO:0000256" key="2">
    <source>
        <dbReference type="ARBA" id="ARBA00022695"/>
    </source>
</evidence>
<dbReference type="GO" id="GO:0046872">
    <property type="term" value="F:metal ion binding"/>
    <property type="evidence" value="ECO:0007669"/>
    <property type="project" value="UniProtKB-KW"/>
</dbReference>
<keyword evidence="8" id="KW-0694">RNA-binding</keyword>
<evidence type="ECO:0000256" key="14">
    <source>
        <dbReference type="ARBA" id="ARBA00049244"/>
    </source>
</evidence>
<keyword evidence="11" id="KW-0239">DNA-directed DNA polymerase</keyword>
<evidence type="ECO:0000256" key="5">
    <source>
        <dbReference type="ARBA" id="ARBA00022759"/>
    </source>
</evidence>
<keyword evidence="12" id="KW-0233">DNA recombination</keyword>
<dbReference type="GO" id="GO:0016787">
    <property type="term" value="F:hydrolase activity"/>
    <property type="evidence" value="ECO:0007669"/>
    <property type="project" value="UniProtKB-KW"/>
</dbReference>
<evidence type="ECO:0000256" key="9">
    <source>
        <dbReference type="ARBA" id="ARBA00022908"/>
    </source>
</evidence>
<keyword evidence="4" id="KW-0479">Metal-binding</keyword>
<evidence type="ECO:0000256" key="11">
    <source>
        <dbReference type="ARBA" id="ARBA00022932"/>
    </source>
</evidence>
<protein>
    <recommendedName>
        <fullName evidence="15">Integrase catalytic domain-containing protein</fullName>
    </recommendedName>
</protein>
<proteinExistence type="predicted"/>
<dbReference type="Proteomes" id="UP000765509">
    <property type="component" value="Unassembled WGS sequence"/>
</dbReference>
<accession>A0A9Q3BKP4</accession>
<gene>
    <name evidence="16" type="ORF">O181_007371</name>
</gene>
<feature type="domain" description="Integrase catalytic" evidence="15">
    <location>
        <begin position="1"/>
        <end position="94"/>
    </location>
</feature>
<evidence type="ECO:0000256" key="1">
    <source>
        <dbReference type="ARBA" id="ARBA00022578"/>
    </source>
</evidence>
<name>A0A9Q3BKP4_9BASI</name>
<keyword evidence="6" id="KW-0378">Hydrolase</keyword>
<dbReference type="PANTHER" id="PTHR42648:SF11">
    <property type="entry name" value="TRANSPOSON TY4-P GAG-POL POLYPROTEIN"/>
    <property type="match status" value="1"/>
</dbReference>
<dbReference type="GO" id="GO:0015074">
    <property type="term" value="P:DNA integration"/>
    <property type="evidence" value="ECO:0007669"/>
    <property type="project" value="UniProtKB-KW"/>
</dbReference>
<keyword evidence="3" id="KW-0540">Nuclease</keyword>
<keyword evidence="7" id="KW-0460">Magnesium</keyword>
<evidence type="ECO:0000256" key="6">
    <source>
        <dbReference type="ARBA" id="ARBA00022801"/>
    </source>
</evidence>
<evidence type="ECO:0000256" key="7">
    <source>
        <dbReference type="ARBA" id="ARBA00022842"/>
    </source>
</evidence>
<evidence type="ECO:0000256" key="4">
    <source>
        <dbReference type="ARBA" id="ARBA00022723"/>
    </source>
</evidence>